<evidence type="ECO:0000313" key="12">
    <source>
        <dbReference type="RefSeq" id="XP_003741810.1"/>
    </source>
</evidence>
<dbReference type="InterPro" id="IPR021018">
    <property type="entry name" value="Mediator_Med29_met"/>
</dbReference>
<dbReference type="GO" id="GO:0016592">
    <property type="term" value="C:mediator complex"/>
    <property type="evidence" value="ECO:0007669"/>
    <property type="project" value="InterPro"/>
</dbReference>
<feature type="region of interest" description="Disordered" evidence="10">
    <location>
        <begin position="45"/>
        <end position="85"/>
    </location>
</feature>
<keyword evidence="4" id="KW-0805">Transcription regulation</keyword>
<accession>A0AAJ6VWL0</accession>
<evidence type="ECO:0000256" key="5">
    <source>
        <dbReference type="ARBA" id="ARBA00023159"/>
    </source>
</evidence>
<dbReference type="RefSeq" id="XP_003741810.1">
    <property type="nucleotide sequence ID" value="XM_003741762.2"/>
</dbReference>
<evidence type="ECO:0000256" key="6">
    <source>
        <dbReference type="ARBA" id="ARBA00023163"/>
    </source>
</evidence>
<keyword evidence="5" id="KW-0010">Activator</keyword>
<proteinExistence type="inferred from homology"/>
<dbReference type="GO" id="GO:0003712">
    <property type="term" value="F:transcription coregulator activity"/>
    <property type="evidence" value="ECO:0007669"/>
    <property type="project" value="TreeGrafter"/>
</dbReference>
<evidence type="ECO:0000256" key="7">
    <source>
        <dbReference type="ARBA" id="ARBA00023242"/>
    </source>
</evidence>
<protein>
    <recommendedName>
        <fullName evidence="3">Mediator of RNA polymerase II transcription subunit 29</fullName>
    </recommendedName>
    <alternativeName>
        <fullName evidence="9">Mediator complex subunit 29</fullName>
    </alternativeName>
    <alternativeName>
        <fullName evidence="8">Protein intersex</fullName>
    </alternativeName>
</protein>
<dbReference type="AlphaFoldDB" id="A0AAJ6VWL0"/>
<dbReference type="KEGG" id="goe:100900444"/>
<comment type="similarity">
    <text evidence="2">Belongs to the Mediator complex subunit 29 family.</text>
</comment>
<evidence type="ECO:0000313" key="11">
    <source>
        <dbReference type="Proteomes" id="UP000694867"/>
    </source>
</evidence>
<evidence type="ECO:0000256" key="1">
    <source>
        <dbReference type="ARBA" id="ARBA00004123"/>
    </source>
</evidence>
<sequence>MANLGPGGMGMSNQIGGPMQMRQTMGGPPQGMPPGAMVGGMGGTMPMGSPGSVGGVLPPHPGAGPGHMQNQGPPQGQSASQQNAQQEIQLRFDNVARVRMLVGSLKESLSEVVRVAAMNIYHTAAVDNGIRASSEAAPQRLDKALEEFFNLCNQIEFTLKTIQECVLQERASQRYLPIPVQPNRYEPPGHQDMFMSYSQFLSTIGSQIAFAKELHEILTESANRLQQPPPPQPMFH</sequence>
<evidence type="ECO:0000256" key="10">
    <source>
        <dbReference type="SAM" id="MobiDB-lite"/>
    </source>
</evidence>
<evidence type="ECO:0000256" key="3">
    <source>
        <dbReference type="ARBA" id="ARBA00019684"/>
    </source>
</evidence>
<dbReference type="PANTHER" id="PTHR28314:SF1">
    <property type="entry name" value="MEDIATOR OF RNA POLYMERASE II TRANSCRIPTION SUBUNIT 29"/>
    <property type="match status" value="1"/>
</dbReference>
<dbReference type="Pfam" id="PF11568">
    <property type="entry name" value="Med29"/>
    <property type="match status" value="1"/>
</dbReference>
<evidence type="ECO:0000256" key="8">
    <source>
        <dbReference type="ARBA" id="ARBA00030916"/>
    </source>
</evidence>
<keyword evidence="7" id="KW-0539">Nucleus</keyword>
<reference evidence="12" key="1">
    <citation type="submission" date="2025-08" db="UniProtKB">
        <authorList>
            <consortium name="RefSeq"/>
        </authorList>
    </citation>
    <scope>IDENTIFICATION</scope>
</reference>
<evidence type="ECO:0000256" key="4">
    <source>
        <dbReference type="ARBA" id="ARBA00023015"/>
    </source>
</evidence>
<comment type="subcellular location">
    <subcellularLocation>
        <location evidence="1">Nucleus</location>
    </subcellularLocation>
</comment>
<dbReference type="PANTHER" id="PTHR28314">
    <property type="entry name" value="MEDIATOR OF RNA POLYMERASE II TRANSCRIPTION SUBUNIT 29"/>
    <property type="match status" value="1"/>
</dbReference>
<organism evidence="11 12">
    <name type="scientific">Galendromus occidentalis</name>
    <name type="common">western predatory mite</name>
    <dbReference type="NCBI Taxonomy" id="34638"/>
    <lineage>
        <taxon>Eukaryota</taxon>
        <taxon>Metazoa</taxon>
        <taxon>Ecdysozoa</taxon>
        <taxon>Arthropoda</taxon>
        <taxon>Chelicerata</taxon>
        <taxon>Arachnida</taxon>
        <taxon>Acari</taxon>
        <taxon>Parasitiformes</taxon>
        <taxon>Mesostigmata</taxon>
        <taxon>Gamasina</taxon>
        <taxon>Phytoseioidea</taxon>
        <taxon>Phytoseiidae</taxon>
        <taxon>Typhlodrominae</taxon>
        <taxon>Galendromus</taxon>
    </lineage>
</organism>
<feature type="compositionally biased region" description="Low complexity" evidence="10">
    <location>
        <begin position="69"/>
        <end position="85"/>
    </location>
</feature>
<dbReference type="Proteomes" id="UP000694867">
    <property type="component" value="Unplaced"/>
</dbReference>
<keyword evidence="11" id="KW-1185">Reference proteome</keyword>
<name>A0AAJ6VWL0_9ACAR</name>
<keyword evidence="6" id="KW-0804">Transcription</keyword>
<dbReference type="GeneID" id="100900444"/>
<gene>
    <name evidence="12" type="primary">LOC100900444</name>
</gene>
<dbReference type="GO" id="GO:0006357">
    <property type="term" value="P:regulation of transcription by RNA polymerase II"/>
    <property type="evidence" value="ECO:0007669"/>
    <property type="project" value="TreeGrafter"/>
</dbReference>
<evidence type="ECO:0000256" key="9">
    <source>
        <dbReference type="ARBA" id="ARBA00031963"/>
    </source>
</evidence>
<evidence type="ECO:0000256" key="2">
    <source>
        <dbReference type="ARBA" id="ARBA00009851"/>
    </source>
</evidence>